<reference evidence="1 5" key="2">
    <citation type="submission" date="2019-01" db="EMBL/GenBank/DDBJ databases">
        <title>Brevundimonas diminuta Genome sequencing and assembly.</title>
        <authorList>
            <person name="Chen H."/>
        </authorList>
    </citation>
    <scope>NUCLEOTIDE SEQUENCE [LARGE SCALE GENOMIC DNA]</scope>
    <source>
        <strain evidence="1">ATCC</strain>
        <strain evidence="5">ATCC(B) 19146</strain>
    </source>
</reference>
<evidence type="ECO:0000313" key="5">
    <source>
        <dbReference type="Proteomes" id="UP000287388"/>
    </source>
</evidence>
<name>A0A2X1AN59_BREDI</name>
<evidence type="ECO:0000313" key="1">
    <source>
        <dbReference type="EMBL" id="QAT15023.1"/>
    </source>
</evidence>
<gene>
    <name evidence="1" type="ORF">EQG53_11975</name>
    <name evidence="2" type="ORF">I6H83_10470</name>
    <name evidence="3" type="ORF">NCTC11165_02383</name>
</gene>
<dbReference type="AlphaFoldDB" id="A0A2X1AN59"/>
<dbReference type="EMBL" id="CP066026">
    <property type="protein sequence ID" value="QQB87596.1"/>
    <property type="molecule type" value="Genomic_DNA"/>
</dbReference>
<dbReference type="EMBL" id="CP035093">
    <property type="protein sequence ID" value="QAT15023.1"/>
    <property type="molecule type" value="Genomic_DNA"/>
</dbReference>
<dbReference type="EMBL" id="UAQM01000027">
    <property type="protein sequence ID" value="SPU46057.1"/>
    <property type="molecule type" value="Genomic_DNA"/>
</dbReference>
<organism evidence="3 4">
    <name type="scientific">Brevundimonas diminuta</name>
    <name type="common">Pseudomonas diminuta</name>
    <dbReference type="NCBI Taxonomy" id="293"/>
    <lineage>
        <taxon>Bacteria</taxon>
        <taxon>Pseudomonadati</taxon>
        <taxon>Pseudomonadota</taxon>
        <taxon>Alphaproteobacteria</taxon>
        <taxon>Caulobacterales</taxon>
        <taxon>Caulobacteraceae</taxon>
        <taxon>Brevundimonas</taxon>
    </lineage>
</organism>
<sequence>MDTNEGRCGPMASEPTSEDLALGRLMALWQHGEAARHDPVLLNMQARIAAELRRVSPGAAEKGRALFERLTAGDRGGVVVLQ</sequence>
<dbReference type="Proteomes" id="UP000287388">
    <property type="component" value="Chromosome"/>
</dbReference>
<evidence type="ECO:0000313" key="3">
    <source>
        <dbReference type="EMBL" id="SPU46057.1"/>
    </source>
</evidence>
<dbReference type="Proteomes" id="UP000250358">
    <property type="component" value="Unassembled WGS sequence"/>
</dbReference>
<accession>A0A2X1AN59</accession>
<reference evidence="2 6" key="3">
    <citation type="submission" date="2020-12" db="EMBL/GenBank/DDBJ databases">
        <title>FDA dAtabase for Regulatory Grade micrObial Sequences (FDA-ARGOS): Supporting development and validation of Infectious Disease Dx tests.</title>
        <authorList>
            <person name="Kerrigan L."/>
            <person name="Long C."/>
            <person name="Tallon L."/>
            <person name="Sadzewicz L."/>
            <person name="Zhao X."/>
            <person name="Boylan J."/>
            <person name="Ott S."/>
            <person name="Bowen H."/>
            <person name="Vavikolanu K."/>
            <person name="Mehta A."/>
            <person name="Aluvathingal J."/>
            <person name="Nadendla S."/>
            <person name="Yan Y."/>
            <person name="Sichtig H."/>
        </authorList>
    </citation>
    <scope>NUCLEOTIDE SEQUENCE [LARGE SCALE GENOMIC DNA]</scope>
    <source>
        <strain evidence="2 6">FDAARGOS_1026</strain>
    </source>
</reference>
<protein>
    <submittedName>
        <fullName evidence="3">Uncharacterized protein</fullName>
    </submittedName>
</protein>
<reference evidence="3 4" key="1">
    <citation type="submission" date="2018-06" db="EMBL/GenBank/DDBJ databases">
        <authorList>
            <consortium name="Pathogen Informatics"/>
            <person name="Doyle S."/>
        </authorList>
    </citation>
    <scope>NUCLEOTIDE SEQUENCE [LARGE SCALE GENOMIC DNA]</scope>
    <source>
        <strain evidence="3 4">NCTC11165</strain>
    </source>
</reference>
<evidence type="ECO:0000313" key="4">
    <source>
        <dbReference type="Proteomes" id="UP000250358"/>
    </source>
</evidence>
<keyword evidence="6" id="KW-1185">Reference proteome</keyword>
<dbReference type="GeneID" id="56577042"/>
<dbReference type="RefSeq" id="WP_128116097.1">
    <property type="nucleotide sequence ID" value="NZ_BJNC01000014.1"/>
</dbReference>
<evidence type="ECO:0000313" key="2">
    <source>
        <dbReference type="EMBL" id="QQB87596.1"/>
    </source>
</evidence>
<proteinExistence type="predicted"/>
<evidence type="ECO:0000313" key="6">
    <source>
        <dbReference type="Proteomes" id="UP000596117"/>
    </source>
</evidence>
<dbReference type="Proteomes" id="UP000596117">
    <property type="component" value="Chromosome"/>
</dbReference>
<dbReference type="KEGG" id="bdm:EQG53_11975"/>